<organism evidence="2">
    <name type="scientific">uncultured Caudovirales phage</name>
    <dbReference type="NCBI Taxonomy" id="2100421"/>
    <lineage>
        <taxon>Viruses</taxon>
        <taxon>Duplodnaviria</taxon>
        <taxon>Heunggongvirae</taxon>
        <taxon>Uroviricota</taxon>
        <taxon>Caudoviricetes</taxon>
        <taxon>Peduoviridae</taxon>
        <taxon>Maltschvirus</taxon>
        <taxon>Maltschvirus maltsch</taxon>
    </lineage>
</organism>
<sequence length="69" mass="7494">MLSERMTKVAKATRSKQMENDTQTQNEPEVTVEEVPAEEPHINAATLAEMEAGRAHLARLTASATAETA</sequence>
<evidence type="ECO:0000313" key="2">
    <source>
        <dbReference type="EMBL" id="CAB4124583.1"/>
    </source>
</evidence>
<dbReference type="EMBL" id="LR796185">
    <property type="protein sequence ID" value="CAB4124583.1"/>
    <property type="molecule type" value="Genomic_DNA"/>
</dbReference>
<feature type="region of interest" description="Disordered" evidence="1">
    <location>
        <begin position="1"/>
        <end position="37"/>
    </location>
</feature>
<protein>
    <submittedName>
        <fullName evidence="2">Uncharacterized protein</fullName>
    </submittedName>
</protein>
<reference evidence="2" key="1">
    <citation type="submission" date="2020-04" db="EMBL/GenBank/DDBJ databases">
        <authorList>
            <person name="Chiriac C."/>
            <person name="Salcher M."/>
            <person name="Ghai R."/>
            <person name="Kavagutti S V."/>
        </authorList>
    </citation>
    <scope>NUCLEOTIDE SEQUENCE</scope>
</reference>
<accession>A0A6J5KU63</accession>
<proteinExistence type="predicted"/>
<evidence type="ECO:0000256" key="1">
    <source>
        <dbReference type="SAM" id="MobiDB-lite"/>
    </source>
</evidence>
<name>A0A6J5KU63_9CAUD</name>
<gene>
    <name evidence="2" type="ORF">UFOVP55_12</name>
</gene>